<evidence type="ECO:0000256" key="5">
    <source>
        <dbReference type="SAM" id="Phobius"/>
    </source>
</evidence>
<dbReference type="InterPro" id="IPR004089">
    <property type="entry name" value="MCPsignal_dom"/>
</dbReference>
<dbReference type="EMBL" id="SZVP01000002">
    <property type="protein sequence ID" value="TMM46999.1"/>
    <property type="molecule type" value="Genomic_DNA"/>
</dbReference>
<comment type="caution">
    <text evidence="8">The sequence shown here is derived from an EMBL/GenBank/DDBJ whole genome shotgun (WGS) entry which is preliminary data.</text>
</comment>
<evidence type="ECO:0000313" key="8">
    <source>
        <dbReference type="EMBL" id="TMM46999.1"/>
    </source>
</evidence>
<name>A0A8H2PMT7_9GAMM</name>
<reference evidence="8 9" key="1">
    <citation type="submission" date="2019-05" db="EMBL/GenBank/DDBJ databases">
        <title>Colwellia ponticola sp. nov., isolated from seawater.</title>
        <authorList>
            <person name="Yoon J.-H."/>
        </authorList>
    </citation>
    <scope>NUCLEOTIDE SEQUENCE [LARGE SCALE GENOMIC DNA]</scope>
    <source>
        <strain evidence="8 9">OISW-25</strain>
    </source>
</reference>
<dbReference type="PROSITE" id="PS50111">
    <property type="entry name" value="CHEMOTAXIS_TRANSDUC_2"/>
    <property type="match status" value="1"/>
</dbReference>
<dbReference type="GO" id="GO:0016020">
    <property type="term" value="C:membrane"/>
    <property type="evidence" value="ECO:0007669"/>
    <property type="project" value="UniProtKB-SubCell"/>
</dbReference>
<feature type="domain" description="HAMP" evidence="7">
    <location>
        <begin position="210"/>
        <end position="262"/>
    </location>
</feature>
<keyword evidence="5" id="KW-0812">Transmembrane</keyword>
<dbReference type="InterPro" id="IPR004090">
    <property type="entry name" value="Chemotax_Me-accpt_rcpt"/>
</dbReference>
<protein>
    <submittedName>
        <fullName evidence="8">Methyl-accepting chemotaxis protein</fullName>
    </submittedName>
</protein>
<organism evidence="8 9">
    <name type="scientific">Colwellia ponticola</name>
    <dbReference type="NCBI Taxonomy" id="2304625"/>
    <lineage>
        <taxon>Bacteria</taxon>
        <taxon>Pseudomonadati</taxon>
        <taxon>Pseudomonadota</taxon>
        <taxon>Gammaproteobacteria</taxon>
        <taxon>Alteromonadales</taxon>
        <taxon>Colwelliaceae</taxon>
        <taxon>Colwellia</taxon>
    </lineage>
</organism>
<feature type="transmembrane region" description="Helical" evidence="5">
    <location>
        <begin position="188"/>
        <end position="209"/>
    </location>
</feature>
<proteinExistence type="inferred from homology"/>
<dbReference type="GO" id="GO:0004888">
    <property type="term" value="F:transmembrane signaling receptor activity"/>
    <property type="evidence" value="ECO:0007669"/>
    <property type="project" value="InterPro"/>
</dbReference>
<dbReference type="SMART" id="SM00283">
    <property type="entry name" value="MA"/>
    <property type="match status" value="1"/>
</dbReference>
<dbReference type="AlphaFoldDB" id="A0A8H2PMT7"/>
<keyword evidence="5" id="KW-1133">Transmembrane helix</keyword>
<accession>A0A8H2PMT7</accession>
<evidence type="ECO:0000256" key="3">
    <source>
        <dbReference type="ARBA" id="ARBA00029447"/>
    </source>
</evidence>
<gene>
    <name evidence="8" type="ORF">FCS21_04345</name>
</gene>
<dbReference type="InterPro" id="IPR003660">
    <property type="entry name" value="HAMP_dom"/>
</dbReference>
<dbReference type="PANTHER" id="PTHR32089:SF112">
    <property type="entry name" value="LYSOZYME-LIKE PROTEIN-RELATED"/>
    <property type="match status" value="1"/>
</dbReference>
<evidence type="ECO:0000313" key="9">
    <source>
        <dbReference type="Proteomes" id="UP000307702"/>
    </source>
</evidence>
<dbReference type="GO" id="GO:0007165">
    <property type="term" value="P:signal transduction"/>
    <property type="evidence" value="ECO:0007669"/>
    <property type="project" value="UniProtKB-KW"/>
</dbReference>
<comment type="similarity">
    <text evidence="3">Belongs to the methyl-accepting chemotaxis (MCP) protein family.</text>
</comment>
<dbReference type="PROSITE" id="PS50885">
    <property type="entry name" value="HAMP"/>
    <property type="match status" value="1"/>
</dbReference>
<sequence>MSFNILRKLQLMALAIMILFTVVILIIRANSNVIANDFDVFYKKNYQVSLQFERVKEVQLDTMLNIRGLQISYLLSLNDQTQDYLTAIKNNEQLTPQLLEIMAEHFSGQSDELNKLKRLSLDFQNKAAQFVSAMSNAPDNKAPFPVYKAFTISYDDLSLFLSEFKEQVSASAENTRESIVSNINYSTLVFYIGIIIAVIVSLLLSFLIAKRISTGIRNVRDTAGKMAEGSLLEKATVNSNDEVLELSDALNHTIDSIKETIIAISESGHLVNKNSNDIIGLNEDMSESTDAITDNTNLVATAIEEMSLTSDSIAKSTTESASFTSEIQALTAQGLESSNQSVQEINSLINSLNVSANVVEQLKSETSNIEQILDVIRGISEQTNLLALNAAIEAARAGEQGRGFAVVADEVRGLAQRSQVSVNEIESLLGNLTQAGDEAVKKMFESSDTAKSLQEKVAQSNNLVEEIQVKIDLVNEQSHQIATAAEEQSVVVLEISTNMHNIKTLVEGNVMLVNQSKEKSCEMNQASQQVQDKVNYFKY</sequence>
<evidence type="ECO:0000259" key="6">
    <source>
        <dbReference type="PROSITE" id="PS50111"/>
    </source>
</evidence>
<keyword evidence="9" id="KW-1185">Reference proteome</keyword>
<evidence type="ECO:0000259" key="7">
    <source>
        <dbReference type="PROSITE" id="PS50885"/>
    </source>
</evidence>
<evidence type="ECO:0000256" key="1">
    <source>
        <dbReference type="ARBA" id="ARBA00004370"/>
    </source>
</evidence>
<dbReference type="Pfam" id="PF00015">
    <property type="entry name" value="MCPsignal"/>
    <property type="match status" value="1"/>
</dbReference>
<dbReference type="OrthoDB" id="2489132at2"/>
<dbReference type="Pfam" id="PF00672">
    <property type="entry name" value="HAMP"/>
    <property type="match status" value="1"/>
</dbReference>
<dbReference type="CDD" id="cd06225">
    <property type="entry name" value="HAMP"/>
    <property type="match status" value="1"/>
</dbReference>
<dbReference type="CDD" id="cd11386">
    <property type="entry name" value="MCP_signal"/>
    <property type="match status" value="1"/>
</dbReference>
<dbReference type="PRINTS" id="PR00260">
    <property type="entry name" value="CHEMTRNSDUCR"/>
</dbReference>
<comment type="subcellular location">
    <subcellularLocation>
        <location evidence="1">Membrane</location>
    </subcellularLocation>
</comment>
<dbReference type="GO" id="GO:0006935">
    <property type="term" value="P:chemotaxis"/>
    <property type="evidence" value="ECO:0007669"/>
    <property type="project" value="InterPro"/>
</dbReference>
<evidence type="ECO:0000256" key="4">
    <source>
        <dbReference type="PROSITE-ProRule" id="PRU00284"/>
    </source>
</evidence>
<keyword evidence="5" id="KW-0472">Membrane</keyword>
<dbReference type="SUPFAM" id="SSF58104">
    <property type="entry name" value="Methyl-accepting chemotaxis protein (MCP) signaling domain"/>
    <property type="match status" value="1"/>
</dbReference>
<dbReference type="Gene3D" id="6.10.340.10">
    <property type="match status" value="1"/>
</dbReference>
<evidence type="ECO:0000256" key="2">
    <source>
        <dbReference type="ARBA" id="ARBA00023224"/>
    </source>
</evidence>
<keyword evidence="2 4" id="KW-0807">Transducer</keyword>
<dbReference type="PANTHER" id="PTHR32089">
    <property type="entry name" value="METHYL-ACCEPTING CHEMOTAXIS PROTEIN MCPB"/>
    <property type="match status" value="1"/>
</dbReference>
<dbReference type="RefSeq" id="WP_138620770.1">
    <property type="nucleotide sequence ID" value="NZ_SZVP01000002.1"/>
</dbReference>
<dbReference type="Proteomes" id="UP000307702">
    <property type="component" value="Unassembled WGS sequence"/>
</dbReference>
<dbReference type="FunFam" id="1.10.287.950:FF:000001">
    <property type="entry name" value="Methyl-accepting chemotaxis sensory transducer"/>
    <property type="match status" value="1"/>
</dbReference>
<feature type="transmembrane region" description="Helical" evidence="5">
    <location>
        <begin position="9"/>
        <end position="27"/>
    </location>
</feature>
<dbReference type="Gene3D" id="1.10.287.950">
    <property type="entry name" value="Methyl-accepting chemotaxis protein"/>
    <property type="match status" value="1"/>
</dbReference>
<feature type="domain" description="Methyl-accepting transducer" evidence="6">
    <location>
        <begin position="267"/>
        <end position="503"/>
    </location>
</feature>
<dbReference type="SMART" id="SM00304">
    <property type="entry name" value="HAMP"/>
    <property type="match status" value="1"/>
</dbReference>